<feature type="transmembrane region" description="Helical" evidence="5">
    <location>
        <begin position="40"/>
        <end position="60"/>
    </location>
</feature>
<proteinExistence type="predicted"/>
<evidence type="ECO:0000259" key="6">
    <source>
        <dbReference type="PROSITE" id="PS50850"/>
    </source>
</evidence>
<dbReference type="InterPro" id="IPR001958">
    <property type="entry name" value="Tet-R_TetA/multi-R_MdtG-like"/>
</dbReference>
<feature type="transmembrane region" description="Helical" evidence="5">
    <location>
        <begin position="205"/>
        <end position="229"/>
    </location>
</feature>
<feature type="transmembrane region" description="Helical" evidence="5">
    <location>
        <begin position="7"/>
        <end position="28"/>
    </location>
</feature>
<dbReference type="InterPro" id="IPR020846">
    <property type="entry name" value="MFS_dom"/>
</dbReference>
<feature type="transmembrane region" description="Helical" evidence="5">
    <location>
        <begin position="129"/>
        <end position="150"/>
    </location>
</feature>
<feature type="transmembrane region" description="Helical" evidence="5">
    <location>
        <begin position="366"/>
        <end position="384"/>
    </location>
</feature>
<dbReference type="PANTHER" id="PTHR24002">
    <property type="entry name" value="SOLUTE CARRIER FAMILY 22 MEMBER 18"/>
    <property type="match status" value="1"/>
</dbReference>
<dbReference type="SUPFAM" id="SSF103473">
    <property type="entry name" value="MFS general substrate transporter"/>
    <property type="match status" value="1"/>
</dbReference>
<evidence type="ECO:0000256" key="1">
    <source>
        <dbReference type="ARBA" id="ARBA00004141"/>
    </source>
</evidence>
<keyword evidence="2 5" id="KW-0812">Transmembrane</keyword>
<feature type="transmembrane region" description="Helical" evidence="5">
    <location>
        <begin position="249"/>
        <end position="271"/>
    </location>
</feature>
<evidence type="ECO:0000256" key="4">
    <source>
        <dbReference type="ARBA" id="ARBA00023136"/>
    </source>
</evidence>
<reference evidence="7" key="1">
    <citation type="submission" date="2019-08" db="EMBL/GenBank/DDBJ databases">
        <authorList>
            <person name="Kucharzyk K."/>
            <person name="Murdoch R.W."/>
            <person name="Higgins S."/>
            <person name="Loffler F."/>
        </authorList>
    </citation>
    <scope>NUCLEOTIDE SEQUENCE</scope>
</reference>
<dbReference type="AlphaFoldDB" id="A0A644ZYB3"/>
<dbReference type="PROSITE" id="PS50850">
    <property type="entry name" value="MFS"/>
    <property type="match status" value="1"/>
</dbReference>
<dbReference type="InterPro" id="IPR011701">
    <property type="entry name" value="MFS"/>
</dbReference>
<dbReference type="PANTHER" id="PTHR24002:SF3">
    <property type="entry name" value="SOLUTE CARRIER FAMILY 22 MEMBER 18"/>
    <property type="match status" value="1"/>
</dbReference>
<evidence type="ECO:0000313" key="7">
    <source>
        <dbReference type="EMBL" id="MPM44931.1"/>
    </source>
</evidence>
<feature type="transmembrane region" description="Helical" evidence="5">
    <location>
        <begin position="72"/>
        <end position="89"/>
    </location>
</feature>
<feature type="transmembrane region" description="Helical" evidence="5">
    <location>
        <begin position="278"/>
        <end position="296"/>
    </location>
</feature>
<evidence type="ECO:0000256" key="3">
    <source>
        <dbReference type="ARBA" id="ARBA00022989"/>
    </source>
</evidence>
<gene>
    <name evidence="7" type="primary">tetA_7</name>
    <name evidence="7" type="ORF">SDC9_91613</name>
</gene>
<dbReference type="PRINTS" id="PR01035">
    <property type="entry name" value="TCRTETA"/>
</dbReference>
<comment type="subcellular location">
    <subcellularLocation>
        <location evidence="1">Membrane</location>
        <topology evidence="1">Multi-pass membrane protein</topology>
    </subcellularLocation>
</comment>
<dbReference type="GO" id="GO:0005635">
    <property type="term" value="C:nuclear envelope"/>
    <property type="evidence" value="ECO:0007669"/>
    <property type="project" value="TreeGrafter"/>
</dbReference>
<accession>A0A644ZYB3</accession>
<dbReference type="InterPro" id="IPR036259">
    <property type="entry name" value="MFS_trans_sf"/>
</dbReference>
<evidence type="ECO:0000256" key="5">
    <source>
        <dbReference type="SAM" id="Phobius"/>
    </source>
</evidence>
<name>A0A644ZYB3_9ZZZZ</name>
<comment type="caution">
    <text evidence="7">The sequence shown here is derived from an EMBL/GenBank/DDBJ whole genome shotgun (WGS) entry which is preliminary data.</text>
</comment>
<organism evidence="7">
    <name type="scientific">bioreactor metagenome</name>
    <dbReference type="NCBI Taxonomy" id="1076179"/>
    <lineage>
        <taxon>unclassified sequences</taxon>
        <taxon>metagenomes</taxon>
        <taxon>ecological metagenomes</taxon>
    </lineage>
</organism>
<dbReference type="GO" id="GO:0022857">
    <property type="term" value="F:transmembrane transporter activity"/>
    <property type="evidence" value="ECO:0007669"/>
    <property type="project" value="InterPro"/>
</dbReference>
<evidence type="ECO:0000256" key="2">
    <source>
        <dbReference type="ARBA" id="ARBA00022692"/>
    </source>
</evidence>
<keyword evidence="4 5" id="KW-0472">Membrane</keyword>
<dbReference type="Gene3D" id="1.20.1250.20">
    <property type="entry name" value="MFS general substrate transporter like domains"/>
    <property type="match status" value="1"/>
</dbReference>
<dbReference type="GO" id="GO:0016020">
    <property type="term" value="C:membrane"/>
    <property type="evidence" value="ECO:0007669"/>
    <property type="project" value="UniProtKB-SubCell"/>
</dbReference>
<dbReference type="PROSITE" id="PS00216">
    <property type="entry name" value="SUGAR_TRANSPORT_1"/>
    <property type="match status" value="1"/>
</dbReference>
<dbReference type="InterPro" id="IPR005829">
    <property type="entry name" value="Sugar_transporter_CS"/>
</dbReference>
<dbReference type="EMBL" id="VSSQ01010673">
    <property type="protein sequence ID" value="MPM44931.1"/>
    <property type="molecule type" value="Genomic_DNA"/>
</dbReference>
<keyword evidence="3 5" id="KW-1133">Transmembrane helix</keyword>
<feature type="transmembrane region" description="Helical" evidence="5">
    <location>
        <begin position="156"/>
        <end position="178"/>
    </location>
</feature>
<feature type="domain" description="Major facilitator superfamily (MFS) profile" evidence="6">
    <location>
        <begin position="6"/>
        <end position="389"/>
    </location>
</feature>
<dbReference type="Pfam" id="PF07690">
    <property type="entry name" value="MFS_1"/>
    <property type="match status" value="1"/>
</dbReference>
<protein>
    <submittedName>
        <fullName evidence="7">Tetracycline resistance protein, class C</fullName>
    </submittedName>
</protein>
<feature type="transmembrane region" description="Helical" evidence="5">
    <location>
        <begin position="302"/>
        <end position="321"/>
    </location>
</feature>
<sequence>MKRKNPLLPLFSVVFVDMLGFGLILPLLPYIAANWGATPAVIGLIGAAYPLGQFFGAPLVGRFSDRFGRKPLLLFSITGTFLSLLMLGFAQSIAIIMISRFLDGLTGGNITVAQAYISDVTDEKSRAKGMGMIGAAFGLGFILGPASGGFLSQWGYAVPAFVSAGLSLINLFLITFLLPESLPKEKRVHHLSEAKRKHPLKGLSVAFAKPIAGPILASIIVFSLSMSMFESVFSLFAKQRLDLSAQSTGFVLAYVGVLVAGIQGGGMGILTKRFPENVLVRFALITLTLSYVGWALSPNVAVLMIVLVPLSISSGILSTLLRSSLSKAVPSNETGEIMGISAAMESITRIVAPALGGWLIGSLSSVAPGLLSAVLLGSLTVYLISLQKKHRLPDHIAETNLSDIGIDVFGRSCFLSDPGCSKSESTEIETECPER</sequence>